<dbReference type="InterPro" id="IPR001611">
    <property type="entry name" value="Leu-rich_rpt"/>
</dbReference>
<dbReference type="Gene3D" id="3.80.10.10">
    <property type="entry name" value="Ribonuclease Inhibitor"/>
    <property type="match status" value="1"/>
</dbReference>
<comment type="caution">
    <text evidence="1">The sequence shown here is derived from an EMBL/GenBank/DDBJ whole genome shotgun (WGS) entry which is preliminary data.</text>
</comment>
<evidence type="ECO:0000313" key="1">
    <source>
        <dbReference type="EMBL" id="KKL06525.1"/>
    </source>
</evidence>
<dbReference type="EMBL" id="LAZR01043668">
    <property type="protein sequence ID" value="KKL06525.1"/>
    <property type="molecule type" value="Genomic_DNA"/>
</dbReference>
<organism evidence="1">
    <name type="scientific">marine sediment metagenome</name>
    <dbReference type="NCBI Taxonomy" id="412755"/>
    <lineage>
        <taxon>unclassified sequences</taxon>
        <taxon>metagenomes</taxon>
        <taxon>ecological metagenomes</taxon>
    </lineage>
</organism>
<dbReference type="SUPFAM" id="SSF52058">
    <property type="entry name" value="L domain-like"/>
    <property type="match status" value="2"/>
</dbReference>
<sequence length="225" mass="26513">MRSLNLSQNNLSILPVTFKKLKNIEVIDLSSNQFQYIPDCIEDLKFLSYFCIANIPENEKIAKSESEHSTQVLNEFINLLHDFLNTSDFKKLLRKNLKEYNGLFQIEQTKLHTLCDLSVSIIENKFPSELEDGKEKIDLMGMIAKIKEMYFTSLKEQVFPFNLSWRIIKRILNIHFMGKINLRKTITHIFIILLNNILYHQDFTFNPVLPDIRGELDINYENHLN</sequence>
<dbReference type="InterPro" id="IPR032675">
    <property type="entry name" value="LRR_dom_sf"/>
</dbReference>
<gene>
    <name evidence="1" type="ORF">LCGC14_2595150</name>
</gene>
<dbReference type="Pfam" id="PF13855">
    <property type="entry name" value="LRR_8"/>
    <property type="match status" value="1"/>
</dbReference>
<name>A0A0F9AAQ3_9ZZZZ</name>
<proteinExistence type="predicted"/>
<accession>A0A0F9AAQ3</accession>
<reference evidence="1" key="1">
    <citation type="journal article" date="2015" name="Nature">
        <title>Complex archaea that bridge the gap between prokaryotes and eukaryotes.</title>
        <authorList>
            <person name="Spang A."/>
            <person name="Saw J.H."/>
            <person name="Jorgensen S.L."/>
            <person name="Zaremba-Niedzwiedzka K."/>
            <person name="Martijn J."/>
            <person name="Lind A.E."/>
            <person name="van Eijk R."/>
            <person name="Schleper C."/>
            <person name="Guy L."/>
            <person name="Ettema T.J."/>
        </authorList>
    </citation>
    <scope>NUCLEOTIDE SEQUENCE</scope>
</reference>
<dbReference type="AlphaFoldDB" id="A0A0F9AAQ3"/>
<protein>
    <submittedName>
        <fullName evidence="1">Uncharacterized protein</fullName>
    </submittedName>
</protein>